<evidence type="ECO:0000313" key="2">
    <source>
        <dbReference type="EMBL" id="PKI36707.1"/>
    </source>
</evidence>
<accession>A0A2I0HYD4</accession>
<comment type="caution">
    <text evidence="2">The sequence shown here is derived from an EMBL/GenBank/DDBJ whole genome shotgun (WGS) entry which is preliminary data.</text>
</comment>
<dbReference type="AlphaFoldDB" id="A0A2I0HYD4"/>
<reference evidence="2 3" key="1">
    <citation type="submission" date="2017-11" db="EMBL/GenBank/DDBJ databases">
        <title>De-novo sequencing of pomegranate (Punica granatum L.) genome.</title>
        <authorList>
            <person name="Akparov Z."/>
            <person name="Amiraslanov A."/>
            <person name="Hajiyeva S."/>
            <person name="Abbasov M."/>
            <person name="Kaur K."/>
            <person name="Hamwieh A."/>
            <person name="Solovyev V."/>
            <person name="Salamov A."/>
            <person name="Braich B."/>
            <person name="Kosarev P."/>
            <person name="Mahmoud A."/>
            <person name="Hajiyev E."/>
            <person name="Babayeva S."/>
            <person name="Izzatullayeva V."/>
            <person name="Mammadov A."/>
            <person name="Mammadov A."/>
            <person name="Sharifova S."/>
            <person name="Ojaghi J."/>
            <person name="Eynullazada K."/>
            <person name="Bayramov B."/>
            <person name="Abdulazimova A."/>
            <person name="Shahmuradov I."/>
        </authorList>
    </citation>
    <scope>NUCLEOTIDE SEQUENCE [LARGE SCALE GENOMIC DNA]</scope>
    <source>
        <strain evidence="3">cv. AG2017</strain>
        <tissue evidence="2">Leaf</tissue>
    </source>
</reference>
<keyword evidence="3" id="KW-1185">Reference proteome</keyword>
<keyword evidence="1" id="KW-0611">Plant defense</keyword>
<name>A0A2I0HYD4_PUNGR</name>
<proteinExistence type="predicted"/>
<evidence type="ECO:0000256" key="1">
    <source>
        <dbReference type="ARBA" id="ARBA00022821"/>
    </source>
</evidence>
<dbReference type="PANTHER" id="PTHR33463">
    <property type="entry name" value="NB-ARC DOMAIN-CONTAINING PROTEIN-RELATED"/>
    <property type="match status" value="1"/>
</dbReference>
<dbReference type="EMBL" id="PGOL01004715">
    <property type="protein sequence ID" value="PKI36707.1"/>
    <property type="molecule type" value="Genomic_DNA"/>
</dbReference>
<dbReference type="SUPFAM" id="SSF52047">
    <property type="entry name" value="RNI-like"/>
    <property type="match status" value="1"/>
</dbReference>
<dbReference type="InterPro" id="IPR050905">
    <property type="entry name" value="Plant_NBS-LRR"/>
</dbReference>
<dbReference type="PANTHER" id="PTHR33463:SF179">
    <property type="entry name" value="NB-ARC DOMAIN-CONTAINING PROTEIN"/>
    <property type="match status" value="1"/>
</dbReference>
<gene>
    <name evidence="2" type="ORF">CRG98_042912</name>
</gene>
<protein>
    <submittedName>
        <fullName evidence="2">Uncharacterized protein</fullName>
    </submittedName>
</protein>
<evidence type="ECO:0000313" key="3">
    <source>
        <dbReference type="Proteomes" id="UP000233551"/>
    </source>
</evidence>
<sequence>MAMCYNGTCNNVLGSFTRLEELEVLVIDMCPEVSAVGECWEQTEGEGLHFPPPPSPPPGDRFPNLKMLHISSCPKLKHLLLVPGRSCCSSTLYLKKLQEFAIHGCGELKRIIAAEVAAEEESVQLPAMALLPSMSTTSPMPPDALSQLKSIEIRECPKMKNVATRKLHPLLHNLQWIQVINATNMEDIIVTPSPPPILAATSTLFLPLLTMICVGRSHKMKRVLTLELFMLLPNLHTIMF</sequence>
<dbReference type="Gene3D" id="3.80.10.10">
    <property type="entry name" value="Ribonuclease Inhibitor"/>
    <property type="match status" value="1"/>
</dbReference>
<dbReference type="InterPro" id="IPR032675">
    <property type="entry name" value="LRR_dom_sf"/>
</dbReference>
<dbReference type="Proteomes" id="UP000233551">
    <property type="component" value="Unassembled WGS sequence"/>
</dbReference>
<organism evidence="2 3">
    <name type="scientific">Punica granatum</name>
    <name type="common">Pomegranate</name>
    <dbReference type="NCBI Taxonomy" id="22663"/>
    <lineage>
        <taxon>Eukaryota</taxon>
        <taxon>Viridiplantae</taxon>
        <taxon>Streptophyta</taxon>
        <taxon>Embryophyta</taxon>
        <taxon>Tracheophyta</taxon>
        <taxon>Spermatophyta</taxon>
        <taxon>Magnoliopsida</taxon>
        <taxon>eudicotyledons</taxon>
        <taxon>Gunneridae</taxon>
        <taxon>Pentapetalae</taxon>
        <taxon>rosids</taxon>
        <taxon>malvids</taxon>
        <taxon>Myrtales</taxon>
        <taxon>Lythraceae</taxon>
        <taxon>Punica</taxon>
    </lineage>
</organism>